<accession>A0A0F7SXH0</accession>
<dbReference type="GO" id="GO:0019901">
    <property type="term" value="F:protein kinase binding"/>
    <property type="evidence" value="ECO:0007669"/>
    <property type="project" value="InterPro"/>
</dbReference>
<dbReference type="EMBL" id="LN483332">
    <property type="protein sequence ID" value="CED85424.1"/>
    <property type="molecule type" value="Genomic_DNA"/>
</dbReference>
<dbReference type="PANTHER" id="PTHR15615">
    <property type="match status" value="1"/>
</dbReference>
<dbReference type="GO" id="GO:0016538">
    <property type="term" value="F:cyclin-dependent protein serine/threonine kinase regulator activity"/>
    <property type="evidence" value="ECO:0007669"/>
    <property type="project" value="TreeGrafter"/>
</dbReference>
<sequence length="424" mass="46102">MFAHRDTTAFAPATVAVATVKKSIVQLNSTSFTIMTAFRPLSSTSSQHRIDIDQWRSTVPALTLSGDEANRALLSSSSSSSNSVPFITQSLPSALDQPPKCQWPKHRQPIPLAQPVQSLQQRPYRPRQLTALASHSSFSSVDSQDLRKSPSEGSAGSAAVHERCGKKEEADRLVDSTIDLLLSIWPASSECSVSSSEDNEAIPLRTFVNEILRRSRSNCGTLRAARWYLERAQSLLSTPGAKQGTLGCPRRTFLSSLVLAQKFLHDRVYSNKAWKKLSGLEIQEISTGETELGNLLSWSLWVGRDSVSQSTQVVDCVSPANIQDALYAIAAPPLISLEIKASEVDSQDSDEDEDAPSLSTGDGSSSSEDELLRTPSSGQTFIDGPRRGGGGATWPRGKCAGKRRAPDNEIEAEWKRARWEMGCA</sequence>
<name>A0A0F7SXH0_PHARH</name>
<dbReference type="AlphaFoldDB" id="A0A0F7SXH0"/>
<dbReference type="GO" id="GO:0000307">
    <property type="term" value="C:cyclin-dependent protein kinase holoenzyme complex"/>
    <property type="evidence" value="ECO:0007669"/>
    <property type="project" value="TreeGrafter"/>
</dbReference>
<evidence type="ECO:0000256" key="1">
    <source>
        <dbReference type="SAM" id="MobiDB-lite"/>
    </source>
</evidence>
<dbReference type="PANTHER" id="PTHR15615:SF36">
    <property type="entry name" value="PHO85 CYCLIN-5"/>
    <property type="match status" value="1"/>
</dbReference>
<protein>
    <submittedName>
        <fullName evidence="2">Cyclin</fullName>
    </submittedName>
</protein>
<evidence type="ECO:0000313" key="2">
    <source>
        <dbReference type="EMBL" id="CED85424.1"/>
    </source>
</evidence>
<dbReference type="Gene3D" id="1.10.472.10">
    <property type="entry name" value="Cyclin-like"/>
    <property type="match status" value="1"/>
</dbReference>
<dbReference type="InterPro" id="IPR013922">
    <property type="entry name" value="Cyclin_PHO80-like"/>
</dbReference>
<feature type="compositionally biased region" description="Acidic residues" evidence="1">
    <location>
        <begin position="345"/>
        <end position="355"/>
    </location>
</feature>
<feature type="compositionally biased region" description="Low complexity" evidence="1">
    <location>
        <begin position="357"/>
        <end position="366"/>
    </location>
</feature>
<feature type="region of interest" description="Disordered" evidence="1">
    <location>
        <begin position="135"/>
        <end position="166"/>
    </location>
</feature>
<organism evidence="2">
    <name type="scientific">Phaffia rhodozyma</name>
    <name type="common">Yeast</name>
    <name type="synonym">Xanthophyllomyces dendrorhous</name>
    <dbReference type="NCBI Taxonomy" id="264483"/>
    <lineage>
        <taxon>Eukaryota</taxon>
        <taxon>Fungi</taxon>
        <taxon>Dikarya</taxon>
        <taxon>Basidiomycota</taxon>
        <taxon>Agaricomycotina</taxon>
        <taxon>Tremellomycetes</taxon>
        <taxon>Cystofilobasidiales</taxon>
        <taxon>Mrakiaceae</taxon>
        <taxon>Phaffia</taxon>
    </lineage>
</organism>
<reference evidence="2" key="1">
    <citation type="submission" date="2014-08" db="EMBL/GenBank/DDBJ databases">
        <authorList>
            <person name="Sharma Rahul"/>
            <person name="Thines Marco"/>
        </authorList>
    </citation>
    <scope>NUCLEOTIDE SEQUENCE</scope>
</reference>
<dbReference type="GO" id="GO:0005634">
    <property type="term" value="C:nucleus"/>
    <property type="evidence" value="ECO:0007669"/>
    <property type="project" value="TreeGrafter"/>
</dbReference>
<dbReference type="CDD" id="cd20557">
    <property type="entry name" value="CYCLIN_ScPCL1-like"/>
    <property type="match status" value="1"/>
</dbReference>
<proteinExistence type="predicted"/>
<feature type="region of interest" description="Disordered" evidence="1">
    <location>
        <begin position="343"/>
        <end position="409"/>
    </location>
</feature>